<evidence type="ECO:0000256" key="1">
    <source>
        <dbReference type="ARBA" id="ARBA00006699"/>
    </source>
</evidence>
<dbReference type="Gene3D" id="2.60.120.430">
    <property type="entry name" value="Galactose-binding lectin"/>
    <property type="match status" value="1"/>
</dbReference>
<accession>A0ABY7VT75</accession>
<dbReference type="PANTHER" id="PTHR37322:SF3">
    <property type="entry name" value="CHONDROITIN SULFATE ABC EXOLYASE"/>
    <property type="match status" value="1"/>
</dbReference>
<dbReference type="InterPro" id="IPR008979">
    <property type="entry name" value="Galactose-bd-like_sf"/>
</dbReference>
<sequence length="1064" mass="119843">MNKILISSILFSQLIWAGTSVLKDDIITQKISFENTQEIAEWPKNSNMILSSRHSKDGSQSLQWDISAHQSISLTDKELPGLVEASKLWPGGQPENFEPSFFKAARHGGIKLWLYRESPNPTGELHFAVAANKSSLNDNPKYRFSMKQNFTGWRAFWVHFEEDAKVENYSGPDLMKAIKITPSADMTGDRVYLDMLQFLTFISRKRHSDLQYSNNKTLDRTDSYEILSHWNNLSKFGPEKHQLTPSQVQNLAQIEANLEFLIKGNHFGKNTGANTALLNRKLSSMIRKSKTLFKQLNIRRHDGAISGLSLFSSRDEQGAEKRKTFQELGHEIFFPMAMDYALEPNAKKKQDLIDLFDYYSDQGFSYGSSLGTTDHIIRLNAYANSVFLMRDVLAEQQTLDEKQKTLEWHTRFGKLSGWNKSQGENSDLIRGGLIPKLIAVLLLENTQQKHRKMIALKEYVEWATMDAPGYIDTIKPDGSIFHHRGAYQNSYGVQALTSFALFNHLLKGTSYELSRVSQKQVRKALKAQINFAADFELHPGICGRFPYTNNGLSRMMVQAFAFMALNGDEICDQEMANTFAKIYHKAEFDDSDSYHFPSLTYYGTFGTLERMEILADSIEKKESNRIGANGFYAFPYAGFANHKRSNFAASVKGFSKYVWDFESGHKGANPFGRYASFGALKLFTGTDKKGLLSLKASAMDLNKFNWSYMPGATTKELPIEKAAYFVQAHPIYAEGKHRNYTEQTFCGATTLGANGIFSLDLLDTVPADGDEALFEKGFSAKKSYFFFDNQIICLGSGINSSDSRYNTITTLFQNVLSSEVPVSASLNGKIIKENSKGHGAILRDTQENFYIVPQQYTVKTNLGQQQAVAKEHFRSKSFAAVQEHPAVKSWIDHGKAPNNANYEYSILVKSNSKQANKIAQKPNYKILQKDAIAHILKFGQNTTAYALFQANQTVAGPLLRSDTPVLFMAQESGDELLISLTDPDLRLAKWNHNMSHMPLDITNTPAAEHFVHFEVRGLWQVAAHADIKKVELKGANTLITLRVKHGLSRELSLSPIADKRQVSK</sequence>
<dbReference type="Pfam" id="PF09093">
    <property type="entry name" value="Lyase_catalyt"/>
    <property type="match status" value="1"/>
</dbReference>
<feature type="domain" description="Polysaccharide lyase family 8 central" evidence="3">
    <location>
        <begin position="634"/>
        <end position="907"/>
    </location>
</feature>
<evidence type="ECO:0000313" key="7">
    <source>
        <dbReference type="Proteomes" id="UP001214250"/>
    </source>
</evidence>
<dbReference type="GO" id="GO:0016829">
    <property type="term" value="F:lyase activity"/>
    <property type="evidence" value="ECO:0007669"/>
    <property type="project" value="UniProtKB-KW"/>
</dbReference>
<dbReference type="InterPro" id="IPR011071">
    <property type="entry name" value="Lyase_8-like_C"/>
</dbReference>
<dbReference type="Proteomes" id="UP001214250">
    <property type="component" value="Chromosome 1"/>
</dbReference>
<dbReference type="InterPro" id="IPR011013">
    <property type="entry name" value="Gal_mutarotase_sf_dom"/>
</dbReference>
<dbReference type="Pfam" id="PF02278">
    <property type="entry name" value="Lyase_8"/>
    <property type="match status" value="1"/>
</dbReference>
<comment type="similarity">
    <text evidence="1">Belongs to the polysaccharide lyase 8 family.</text>
</comment>
<dbReference type="Pfam" id="PF09092">
    <property type="entry name" value="Lyase_N"/>
    <property type="match status" value="1"/>
</dbReference>
<dbReference type="SUPFAM" id="SSF49785">
    <property type="entry name" value="Galactose-binding domain-like"/>
    <property type="match status" value="1"/>
</dbReference>
<dbReference type="InterPro" id="IPR039174">
    <property type="entry name" value="Chondroitin_ABC_lyase"/>
</dbReference>
<dbReference type="Gene3D" id="2.70.98.10">
    <property type="match status" value="1"/>
</dbReference>
<evidence type="ECO:0000259" key="5">
    <source>
        <dbReference type="Pfam" id="PF09093"/>
    </source>
</evidence>
<dbReference type="SUPFAM" id="SSF74650">
    <property type="entry name" value="Galactose mutarotase-like"/>
    <property type="match status" value="1"/>
</dbReference>
<proteinExistence type="inferred from homology"/>
<dbReference type="Gene3D" id="1.50.10.100">
    <property type="entry name" value="Chondroitin AC/alginate lyase"/>
    <property type="match status" value="1"/>
</dbReference>
<dbReference type="PANTHER" id="PTHR37322">
    <property type="match status" value="1"/>
</dbReference>
<dbReference type="EMBL" id="CP117811">
    <property type="protein sequence ID" value="WDE97416.1"/>
    <property type="molecule type" value="Genomic_DNA"/>
</dbReference>
<feature type="domain" description="Lyase N-terminal" evidence="4">
    <location>
        <begin position="30"/>
        <end position="211"/>
    </location>
</feature>
<evidence type="ECO:0000313" key="6">
    <source>
        <dbReference type="EMBL" id="WDE97416.1"/>
    </source>
</evidence>
<dbReference type="InterPro" id="IPR008929">
    <property type="entry name" value="Chondroitin_lyas"/>
</dbReference>
<name>A0ABY7VT75_9BACT</name>
<dbReference type="InterPro" id="IPR015177">
    <property type="entry name" value="Lyase_catalyt"/>
</dbReference>
<dbReference type="InterPro" id="IPR014718">
    <property type="entry name" value="GH-type_carb-bd"/>
</dbReference>
<evidence type="ECO:0000256" key="2">
    <source>
        <dbReference type="ARBA" id="ARBA00023239"/>
    </source>
</evidence>
<dbReference type="InterPro" id="IPR003159">
    <property type="entry name" value="Lyase_8_central_dom"/>
</dbReference>
<dbReference type="Gene3D" id="2.60.220.10">
    <property type="entry name" value="Polysaccharide lyase family 8-like, C-terminal"/>
    <property type="match status" value="1"/>
</dbReference>
<keyword evidence="7" id="KW-1185">Reference proteome</keyword>
<protein>
    <submittedName>
        <fullName evidence="6">Chondroitinase family polysaccharide lyase</fullName>
    </submittedName>
</protein>
<gene>
    <name evidence="6" type="ORF">PQO03_05560</name>
</gene>
<evidence type="ECO:0000259" key="3">
    <source>
        <dbReference type="Pfam" id="PF02278"/>
    </source>
</evidence>
<reference evidence="6 7" key="1">
    <citation type="submission" date="2023-02" db="EMBL/GenBank/DDBJ databases">
        <title>Genome sequence of Lentisphaera profundi SAORIC-696.</title>
        <authorList>
            <person name="Kim e."/>
            <person name="Cho J.-C."/>
            <person name="Choi A."/>
            <person name="Kang I."/>
        </authorList>
    </citation>
    <scope>NUCLEOTIDE SEQUENCE [LARGE SCALE GENOMIC DNA]</scope>
    <source>
        <strain evidence="6 7">SAORIC-696</strain>
    </source>
</reference>
<dbReference type="SUPFAM" id="SSF48230">
    <property type="entry name" value="Chondroitin AC/alginate lyase"/>
    <property type="match status" value="1"/>
</dbReference>
<evidence type="ECO:0000259" key="4">
    <source>
        <dbReference type="Pfam" id="PF09092"/>
    </source>
</evidence>
<dbReference type="InterPro" id="IPR015176">
    <property type="entry name" value="Lyase_N"/>
</dbReference>
<dbReference type="RefSeq" id="WP_274151777.1">
    <property type="nucleotide sequence ID" value="NZ_CP117811.1"/>
</dbReference>
<feature type="domain" description="Lyase catalytic" evidence="5">
    <location>
        <begin position="243"/>
        <end position="585"/>
    </location>
</feature>
<keyword evidence="2 6" id="KW-0456">Lyase</keyword>
<organism evidence="6 7">
    <name type="scientific">Lentisphaera profundi</name>
    <dbReference type="NCBI Taxonomy" id="1658616"/>
    <lineage>
        <taxon>Bacteria</taxon>
        <taxon>Pseudomonadati</taxon>
        <taxon>Lentisphaerota</taxon>
        <taxon>Lentisphaeria</taxon>
        <taxon>Lentisphaerales</taxon>
        <taxon>Lentisphaeraceae</taxon>
        <taxon>Lentisphaera</taxon>
    </lineage>
</organism>
<dbReference type="SUPFAM" id="SSF49863">
    <property type="entry name" value="Hyaluronate lyase-like, C-terminal domain"/>
    <property type="match status" value="1"/>
</dbReference>